<evidence type="ECO:0000313" key="9">
    <source>
        <dbReference type="Proteomes" id="UP000321518"/>
    </source>
</evidence>
<proteinExistence type="inferred from homology"/>
<feature type="compositionally biased region" description="Low complexity" evidence="6">
    <location>
        <begin position="234"/>
        <end position="244"/>
    </location>
</feature>
<dbReference type="GO" id="GO:0160148">
    <property type="term" value="F:tRNA pseudouridine(55) synthase activity"/>
    <property type="evidence" value="ECO:0007669"/>
    <property type="project" value="UniProtKB-EC"/>
</dbReference>
<evidence type="ECO:0000256" key="6">
    <source>
        <dbReference type="SAM" id="MobiDB-lite"/>
    </source>
</evidence>
<dbReference type="Proteomes" id="UP000321518">
    <property type="component" value="Unassembled WGS sequence"/>
</dbReference>
<dbReference type="GO" id="GO:0006400">
    <property type="term" value="P:tRNA modification"/>
    <property type="evidence" value="ECO:0007669"/>
    <property type="project" value="TreeGrafter"/>
</dbReference>
<protein>
    <recommendedName>
        <fullName evidence="3">tRNA pseudouridine(55) synthase</fullName>
        <ecNumber evidence="3">5.4.99.25</ecNumber>
    </recommendedName>
</protein>
<evidence type="ECO:0000256" key="2">
    <source>
        <dbReference type="ARBA" id="ARBA00008999"/>
    </source>
</evidence>
<feature type="domain" description="Pseudouridine synthase II N-terminal" evidence="7">
    <location>
        <begin position="69"/>
        <end position="196"/>
    </location>
</feature>
<evidence type="ECO:0000256" key="3">
    <source>
        <dbReference type="ARBA" id="ARBA00012787"/>
    </source>
</evidence>
<dbReference type="GO" id="GO:0003723">
    <property type="term" value="F:RNA binding"/>
    <property type="evidence" value="ECO:0007669"/>
    <property type="project" value="InterPro"/>
</dbReference>
<dbReference type="GO" id="GO:1990481">
    <property type="term" value="P:mRNA pseudouridine synthesis"/>
    <property type="evidence" value="ECO:0007669"/>
    <property type="project" value="TreeGrafter"/>
</dbReference>
<dbReference type="GO" id="GO:0005634">
    <property type="term" value="C:nucleus"/>
    <property type="evidence" value="ECO:0007669"/>
    <property type="project" value="TreeGrafter"/>
</dbReference>
<evidence type="ECO:0000313" key="8">
    <source>
        <dbReference type="EMBL" id="GEM09146.1"/>
    </source>
</evidence>
<keyword evidence="4" id="KW-0819">tRNA processing</keyword>
<evidence type="ECO:0000256" key="4">
    <source>
        <dbReference type="ARBA" id="ARBA00022694"/>
    </source>
</evidence>
<dbReference type="InterPro" id="IPR002501">
    <property type="entry name" value="PsdUridine_synth_N"/>
</dbReference>
<comment type="catalytic activity">
    <reaction evidence="1">
        <text>a uridine in mRNA = a pseudouridine in mRNA</text>
        <dbReference type="Rhea" id="RHEA:56644"/>
        <dbReference type="Rhea" id="RHEA-COMP:14658"/>
        <dbReference type="Rhea" id="RHEA-COMP:14659"/>
        <dbReference type="ChEBI" id="CHEBI:65314"/>
        <dbReference type="ChEBI" id="CHEBI:65315"/>
    </reaction>
</comment>
<sequence length="407" mass="44600">MPKAANASLSALFGLNKPTGVPSMTLLNRLQPLFSASELFKDPSKVDEQDQGGKGWKKGKKGRGRRADKVKMGQGGTLDPLADVVGTNAATKSLSRFLDCTKEYRAIGLLGCSTDSYDSDGKRVKMASWQGITREKVEEVLGRFRGEIEQTPPVYSALKMDGKPLYEYARTNTPLPRPIPPRKVTVHSLELLRFASGDEHAYEYPKEELEEDKKQELERLEKMVKEGRTTVPSQEEVAQEEVAQGGKEAGASTAAGEANESEAGPSDSSSSSRPPIFEIHLTVSSGTYIRSIVHDIGIALGSAAHVVKLTRTRQGEFVLEPPSASTVLYAGEGAEKKEGDEAEVVKEKTADGLELETFTGGCVEWSMLEKAIEEQAKAKREGREVEGRGQDGWLEWERELLRKCKRV</sequence>
<dbReference type="AlphaFoldDB" id="A0A511KGU9"/>
<dbReference type="PANTHER" id="PTHR13767:SF2">
    <property type="entry name" value="PSEUDOURIDYLATE SYNTHASE TRUB1"/>
    <property type="match status" value="1"/>
</dbReference>
<dbReference type="InterPro" id="IPR020103">
    <property type="entry name" value="PsdUridine_synth_cat_dom_sf"/>
</dbReference>
<comment type="caution">
    <text evidence="8">The sequence shown here is derived from an EMBL/GenBank/DDBJ whole genome shotgun (WGS) entry which is preliminary data.</text>
</comment>
<keyword evidence="5" id="KW-0413">Isomerase</keyword>
<organism evidence="8 9">
    <name type="scientific">Rhodotorula toruloides</name>
    <name type="common">Yeast</name>
    <name type="synonym">Rhodosporidium toruloides</name>
    <dbReference type="NCBI Taxonomy" id="5286"/>
    <lineage>
        <taxon>Eukaryota</taxon>
        <taxon>Fungi</taxon>
        <taxon>Dikarya</taxon>
        <taxon>Basidiomycota</taxon>
        <taxon>Pucciniomycotina</taxon>
        <taxon>Microbotryomycetes</taxon>
        <taxon>Sporidiobolales</taxon>
        <taxon>Sporidiobolaceae</taxon>
        <taxon>Rhodotorula</taxon>
    </lineage>
</organism>
<dbReference type="SUPFAM" id="SSF55120">
    <property type="entry name" value="Pseudouridine synthase"/>
    <property type="match status" value="1"/>
</dbReference>
<dbReference type="Pfam" id="PF01509">
    <property type="entry name" value="TruB_N"/>
    <property type="match status" value="1"/>
</dbReference>
<evidence type="ECO:0000256" key="5">
    <source>
        <dbReference type="ARBA" id="ARBA00023235"/>
    </source>
</evidence>
<dbReference type="OrthoDB" id="9995526at2759"/>
<dbReference type="EMBL" id="BJWK01000007">
    <property type="protein sequence ID" value="GEM09146.1"/>
    <property type="molecule type" value="Genomic_DNA"/>
</dbReference>
<feature type="region of interest" description="Disordered" evidence="6">
    <location>
        <begin position="42"/>
        <end position="74"/>
    </location>
</feature>
<evidence type="ECO:0000256" key="1">
    <source>
        <dbReference type="ARBA" id="ARBA00001166"/>
    </source>
</evidence>
<dbReference type="HAMAP" id="MF_01080">
    <property type="entry name" value="TruB_bact"/>
    <property type="match status" value="1"/>
</dbReference>
<dbReference type="EC" id="5.4.99.25" evidence="3"/>
<evidence type="ECO:0000259" key="7">
    <source>
        <dbReference type="Pfam" id="PF01509"/>
    </source>
</evidence>
<dbReference type="InterPro" id="IPR014780">
    <property type="entry name" value="tRNA_psdUridine_synth_TruB"/>
</dbReference>
<reference evidence="8 9" key="1">
    <citation type="submission" date="2019-07" db="EMBL/GenBank/DDBJ databases">
        <title>Rhodotorula toruloides NBRC10032 genome sequencing.</title>
        <authorList>
            <person name="Shida Y."/>
            <person name="Takaku H."/>
            <person name="Ogasawara W."/>
            <person name="Mori K."/>
        </authorList>
    </citation>
    <scope>NUCLEOTIDE SEQUENCE [LARGE SCALE GENOMIC DNA]</scope>
    <source>
        <strain evidence="8 9">NBRC10032</strain>
    </source>
</reference>
<accession>A0A511KGU9</accession>
<feature type="compositionally biased region" description="Basic residues" evidence="6">
    <location>
        <begin position="55"/>
        <end position="64"/>
    </location>
</feature>
<dbReference type="PANTHER" id="PTHR13767">
    <property type="entry name" value="TRNA-PSEUDOURIDINE SYNTHASE"/>
    <property type="match status" value="1"/>
</dbReference>
<comment type="similarity">
    <text evidence="2">Belongs to the pseudouridine synthase TruB family.</text>
</comment>
<name>A0A511KGU9_RHOTO</name>
<feature type="region of interest" description="Disordered" evidence="6">
    <location>
        <begin position="225"/>
        <end position="274"/>
    </location>
</feature>
<dbReference type="Gene3D" id="3.30.2350.10">
    <property type="entry name" value="Pseudouridine synthase"/>
    <property type="match status" value="1"/>
</dbReference>
<gene>
    <name evidence="8" type="ORF">Rt10032_c07g3163</name>
</gene>